<dbReference type="InterPro" id="IPR037523">
    <property type="entry name" value="VOC_core"/>
</dbReference>
<dbReference type="SUPFAM" id="SSF54593">
    <property type="entry name" value="Glyoxalase/Bleomycin resistance protein/Dihydroxybiphenyl dioxygenase"/>
    <property type="match status" value="1"/>
</dbReference>
<protein>
    <submittedName>
        <fullName evidence="3">Catechol 2,3-dioxygenase</fullName>
    </submittedName>
</protein>
<evidence type="ECO:0000313" key="4">
    <source>
        <dbReference type="Proteomes" id="UP000184517"/>
    </source>
</evidence>
<dbReference type="PANTHER" id="PTHR36113">
    <property type="entry name" value="LYASE, PUTATIVE-RELATED-RELATED"/>
    <property type="match status" value="1"/>
</dbReference>
<dbReference type="Pfam" id="PF20110">
    <property type="entry name" value="DUF6500"/>
    <property type="match status" value="1"/>
</dbReference>
<dbReference type="AlphaFoldDB" id="A0A1M4SRF8"/>
<dbReference type="Proteomes" id="UP000184517">
    <property type="component" value="Unassembled WGS sequence"/>
</dbReference>
<gene>
    <name evidence="3" type="ORF">SAMN02745753_00102</name>
</gene>
<dbReference type="PANTHER" id="PTHR36113:SF6">
    <property type="entry name" value="FOSFOMYCIN RESISTANCE PROTEIN FOSX"/>
    <property type="match status" value="1"/>
</dbReference>
<dbReference type="GO" id="GO:0046872">
    <property type="term" value="F:metal ion binding"/>
    <property type="evidence" value="ECO:0007669"/>
    <property type="project" value="UniProtKB-KW"/>
</dbReference>
<dbReference type="InterPro" id="IPR004360">
    <property type="entry name" value="Glyas_Fos-R_dOase_dom"/>
</dbReference>
<accession>A0A1M4SRF8</accession>
<keyword evidence="4" id="KW-1185">Reference proteome</keyword>
<dbReference type="InterPro" id="IPR045448">
    <property type="entry name" value="DUF6500"/>
</dbReference>
<feature type="domain" description="VOC" evidence="2">
    <location>
        <begin position="102"/>
        <end position="210"/>
    </location>
</feature>
<proteinExistence type="predicted"/>
<dbReference type="InterPro" id="IPR051332">
    <property type="entry name" value="Fosfomycin_Res_Enzymes"/>
</dbReference>
<organism evidence="3 4">
    <name type="scientific">Marinomonas polaris DSM 16579</name>
    <dbReference type="NCBI Taxonomy" id="1122206"/>
    <lineage>
        <taxon>Bacteria</taxon>
        <taxon>Pseudomonadati</taxon>
        <taxon>Pseudomonadota</taxon>
        <taxon>Gammaproteobacteria</taxon>
        <taxon>Oceanospirillales</taxon>
        <taxon>Oceanospirillaceae</taxon>
        <taxon>Marinomonas</taxon>
    </lineage>
</organism>
<dbReference type="Gene3D" id="3.10.180.10">
    <property type="entry name" value="2,3-Dihydroxybiphenyl 1,2-Dioxygenase, domain 1"/>
    <property type="match status" value="1"/>
</dbReference>
<dbReference type="GO" id="GO:0051213">
    <property type="term" value="F:dioxygenase activity"/>
    <property type="evidence" value="ECO:0007669"/>
    <property type="project" value="UniProtKB-KW"/>
</dbReference>
<evidence type="ECO:0000313" key="3">
    <source>
        <dbReference type="EMBL" id="SHE34761.1"/>
    </source>
</evidence>
<dbReference type="Pfam" id="PF00903">
    <property type="entry name" value="Glyoxalase"/>
    <property type="match status" value="1"/>
</dbReference>
<reference evidence="4" key="1">
    <citation type="submission" date="2016-11" db="EMBL/GenBank/DDBJ databases">
        <authorList>
            <person name="Varghese N."/>
            <person name="Submissions S."/>
        </authorList>
    </citation>
    <scope>NUCLEOTIDE SEQUENCE [LARGE SCALE GENOMIC DNA]</scope>
    <source>
        <strain evidence="4">DSM 16579</strain>
    </source>
</reference>
<keyword evidence="3" id="KW-0560">Oxidoreductase</keyword>
<dbReference type="EMBL" id="FQVF01000002">
    <property type="protein sequence ID" value="SHE34761.1"/>
    <property type="molecule type" value="Genomic_DNA"/>
</dbReference>
<dbReference type="STRING" id="1122206.SAMN02745753_00102"/>
<evidence type="ECO:0000259" key="2">
    <source>
        <dbReference type="PROSITE" id="PS51819"/>
    </source>
</evidence>
<dbReference type="PROSITE" id="PS51819">
    <property type="entry name" value="VOC"/>
    <property type="match status" value="1"/>
</dbReference>
<keyword evidence="3" id="KW-0223">Dioxygenase</keyword>
<keyword evidence="1" id="KW-0479">Metal-binding</keyword>
<sequence length="231" mass="26467">MWDLRNIAFRKRVREVNINIKQKILSVCAEKIKQKGDGVQVSFYAFFSNKNDAPITLMAVARWWIEEQQLNHFEKATKIYAMVASLDDSSVFQSSYAEQDKGLNHLTLSVTNLDSSLEFYCHLLGFKAEVRWNTGAYLSYGNCWLCLSLGEAKPSRDYTHFAFSFDSSAMSRIQQKSAFQAVKQWQENSSEGDSLYIEDPDGHKLELHSGSLATRLESLKAKPYEGLEWLH</sequence>
<evidence type="ECO:0000256" key="1">
    <source>
        <dbReference type="ARBA" id="ARBA00022723"/>
    </source>
</evidence>
<name>A0A1M4SRF8_9GAMM</name>
<dbReference type="InterPro" id="IPR029068">
    <property type="entry name" value="Glyas_Bleomycin-R_OHBP_Dase"/>
</dbReference>